<proteinExistence type="predicted"/>
<gene>
    <name evidence="2" type="ORF">SAMN05444414_10138</name>
</gene>
<dbReference type="Gene3D" id="2.130.10.10">
    <property type="entry name" value="YVTN repeat-like/Quinoprotein amine dehydrogenase"/>
    <property type="match status" value="1"/>
</dbReference>
<evidence type="ECO:0000259" key="1">
    <source>
        <dbReference type="Pfam" id="PF13360"/>
    </source>
</evidence>
<name>A0A1M6V164_9RHOB</name>
<dbReference type="SMART" id="SM00564">
    <property type="entry name" value="PQQ"/>
    <property type="match status" value="5"/>
</dbReference>
<dbReference type="InterPro" id="IPR002372">
    <property type="entry name" value="PQQ_rpt_dom"/>
</dbReference>
<dbReference type="PANTHER" id="PTHR34512:SF30">
    <property type="entry name" value="OUTER MEMBRANE PROTEIN ASSEMBLY FACTOR BAMB"/>
    <property type="match status" value="1"/>
</dbReference>
<protein>
    <submittedName>
        <fullName evidence="2">Outer membrane protein assembly factor BamB, contains PQQ-like beta-propeller repeat</fullName>
    </submittedName>
</protein>
<organism evidence="2 3">
    <name type="scientific">Roseovarius marisflavi</name>
    <dbReference type="NCBI Taxonomy" id="1054996"/>
    <lineage>
        <taxon>Bacteria</taxon>
        <taxon>Pseudomonadati</taxon>
        <taxon>Pseudomonadota</taxon>
        <taxon>Alphaproteobacteria</taxon>
        <taxon>Rhodobacterales</taxon>
        <taxon>Roseobacteraceae</taxon>
        <taxon>Roseovarius</taxon>
    </lineage>
</organism>
<dbReference type="InterPro" id="IPR018391">
    <property type="entry name" value="PQQ_b-propeller_rpt"/>
</dbReference>
<keyword evidence="3" id="KW-1185">Reference proteome</keyword>
<evidence type="ECO:0000313" key="3">
    <source>
        <dbReference type="Proteomes" id="UP000184191"/>
    </source>
</evidence>
<feature type="domain" description="Pyrrolo-quinoline quinone repeat" evidence="1">
    <location>
        <begin position="380"/>
        <end position="441"/>
    </location>
</feature>
<dbReference type="Pfam" id="PF13360">
    <property type="entry name" value="PQQ_2"/>
    <property type="match status" value="2"/>
</dbReference>
<dbReference type="PANTHER" id="PTHR34512">
    <property type="entry name" value="CELL SURFACE PROTEIN"/>
    <property type="match status" value="1"/>
</dbReference>
<dbReference type="EMBL" id="FRBN01000001">
    <property type="protein sequence ID" value="SHK75131.1"/>
    <property type="molecule type" value="Genomic_DNA"/>
</dbReference>
<dbReference type="SUPFAM" id="SSF50998">
    <property type="entry name" value="Quinoprotein alcohol dehydrogenase-like"/>
    <property type="match status" value="1"/>
</dbReference>
<dbReference type="RefSeq" id="WP_245813314.1">
    <property type="nucleotide sequence ID" value="NZ_FRBN01000001.1"/>
</dbReference>
<dbReference type="InterPro" id="IPR015943">
    <property type="entry name" value="WD40/YVTN_repeat-like_dom_sf"/>
</dbReference>
<feature type="domain" description="Pyrrolo-quinoline quinone repeat" evidence="1">
    <location>
        <begin position="124"/>
        <end position="358"/>
    </location>
</feature>
<evidence type="ECO:0000313" key="2">
    <source>
        <dbReference type="EMBL" id="SHK75131.1"/>
    </source>
</evidence>
<sequence length="442" mass="45936">MKRNGLILGLVTVLALTACNKKDPILPGERQGLREVLQTDAGQAEANVTPENSVELVALPAATANSDWPQAIGTAATRTSHPALGANPQLAWAVNIGAGDGRRVRITADPVVAGGRVFTLDAQAQISAVSTTGALLWSTDITPPNDASSNASGGGLAYGADKVFVSSGFGLLTALDPATGAVIWQQELGAAGTGTPAVFGDLVYVVAGDDVAWALETETGRIRWQLSGSPDIHNVLGGPAPAITDKYAVFAFGAGELQGAFRKGGLRLWDAQIAGERLGVASARVDDITGDPVVVGERVYAGSHSGRTVALNLGNGARIWTATEGPLNRVWPAGESIFIVTDRNELVRLATEDGRRIWGHELPLFKNKRPRRQSDIIGHFGPVIAGGQLIVASGDGVLRFFDPASGLPRGMVELPGGATSNPVVAGNTLYVVSKKGQLLAFR</sequence>
<reference evidence="3" key="1">
    <citation type="submission" date="2016-11" db="EMBL/GenBank/DDBJ databases">
        <authorList>
            <person name="Varghese N."/>
            <person name="Submissions S."/>
        </authorList>
    </citation>
    <scope>NUCLEOTIDE SEQUENCE [LARGE SCALE GENOMIC DNA]</scope>
    <source>
        <strain evidence="3">DSM 29327</strain>
    </source>
</reference>
<dbReference type="PROSITE" id="PS51257">
    <property type="entry name" value="PROKAR_LIPOPROTEIN"/>
    <property type="match status" value="1"/>
</dbReference>
<dbReference type="AlphaFoldDB" id="A0A1M6V164"/>
<dbReference type="Proteomes" id="UP000184191">
    <property type="component" value="Unassembled WGS sequence"/>
</dbReference>
<accession>A0A1M6V164</accession>
<dbReference type="STRING" id="1054996.SAMN05444414_10138"/>
<dbReference type="InterPro" id="IPR011047">
    <property type="entry name" value="Quinoprotein_ADH-like_sf"/>
</dbReference>